<evidence type="ECO:0000313" key="2">
    <source>
        <dbReference type="Proteomes" id="UP000054549"/>
    </source>
</evidence>
<keyword evidence="2" id="KW-1185">Reference proteome</keyword>
<dbReference type="Proteomes" id="UP000054549">
    <property type="component" value="Unassembled WGS sequence"/>
</dbReference>
<dbReference type="AlphaFoldDB" id="A0A0C2X356"/>
<accession>A0A0C2X356</accession>
<name>A0A0C2X356_AMAMK</name>
<organism evidence="1 2">
    <name type="scientific">Amanita muscaria (strain Koide BX008)</name>
    <dbReference type="NCBI Taxonomy" id="946122"/>
    <lineage>
        <taxon>Eukaryota</taxon>
        <taxon>Fungi</taxon>
        <taxon>Dikarya</taxon>
        <taxon>Basidiomycota</taxon>
        <taxon>Agaricomycotina</taxon>
        <taxon>Agaricomycetes</taxon>
        <taxon>Agaricomycetidae</taxon>
        <taxon>Agaricales</taxon>
        <taxon>Pluteineae</taxon>
        <taxon>Amanitaceae</taxon>
        <taxon>Amanita</taxon>
    </lineage>
</organism>
<dbReference type="HOGENOM" id="CLU_1230117_0_0_1"/>
<dbReference type="EMBL" id="KN818257">
    <property type="protein sequence ID" value="KIL63626.1"/>
    <property type="molecule type" value="Genomic_DNA"/>
</dbReference>
<proteinExistence type="predicted"/>
<dbReference type="OrthoDB" id="2909098at2759"/>
<reference evidence="1 2" key="1">
    <citation type="submission" date="2014-04" db="EMBL/GenBank/DDBJ databases">
        <title>Evolutionary Origins and Diversification of the Mycorrhizal Mutualists.</title>
        <authorList>
            <consortium name="DOE Joint Genome Institute"/>
            <consortium name="Mycorrhizal Genomics Consortium"/>
            <person name="Kohler A."/>
            <person name="Kuo A."/>
            <person name="Nagy L.G."/>
            <person name="Floudas D."/>
            <person name="Copeland A."/>
            <person name="Barry K.W."/>
            <person name="Cichocki N."/>
            <person name="Veneault-Fourrey C."/>
            <person name="LaButti K."/>
            <person name="Lindquist E.A."/>
            <person name="Lipzen A."/>
            <person name="Lundell T."/>
            <person name="Morin E."/>
            <person name="Murat C."/>
            <person name="Riley R."/>
            <person name="Ohm R."/>
            <person name="Sun H."/>
            <person name="Tunlid A."/>
            <person name="Henrissat B."/>
            <person name="Grigoriev I.V."/>
            <person name="Hibbett D.S."/>
            <person name="Martin F."/>
        </authorList>
    </citation>
    <scope>NUCLEOTIDE SEQUENCE [LARGE SCALE GENOMIC DNA]</scope>
    <source>
        <strain evidence="1 2">Koide BX008</strain>
    </source>
</reference>
<evidence type="ECO:0000313" key="1">
    <source>
        <dbReference type="EMBL" id="KIL63626.1"/>
    </source>
</evidence>
<sequence>MSRPVEAVDQILVEWIARQMLEYQDIIFTHKVIISRLNPEEVEESVERIGQMLQITASWHHPLSEDDDDDDVDEFLVDCDQLCSTPPESLVDRVKILYGAWTALNYLLISVAPRLPRGTWKAGQKRYYELAQQRFPFQLAYQAVPPHPTRPHRTLRPLTESESYKNPENLLGKQFVLFPGTENEMVYKVVAYTRAEDKSFKYTVLFHDCDDFPMEEHEVASQLAYSLIYTD</sequence>
<dbReference type="InParanoid" id="A0A0C2X356"/>
<gene>
    <name evidence="1" type="ORF">M378DRAFT_198738</name>
</gene>
<protein>
    <submittedName>
        <fullName evidence="1">Uncharacterized protein</fullName>
    </submittedName>
</protein>